<evidence type="ECO:0000256" key="1">
    <source>
        <dbReference type="SAM" id="Phobius"/>
    </source>
</evidence>
<dbReference type="Proteomes" id="UP000199184">
    <property type="component" value="Unassembled WGS sequence"/>
</dbReference>
<keyword evidence="1" id="KW-1133">Transmembrane helix</keyword>
<sequence>MTSDNPERPFNFTKSAIWIVGSLSLAILGSALWDFAFKPLVLWLGEQLAFLTNLGSTALSDAMYREIAKGNYERVSLIVFQLLLGFFVGIILVAVTMRRRRDKKRANDLEVPHKPNMKKSLAIALLLVISGILFLQSVRTSYVVRAANHLEQLQAIIAPYITAEQRIEIKSRIAQIQSKSDYEAIVNEVASAIHNRHLVMPTFDPLR</sequence>
<proteinExistence type="predicted"/>
<protein>
    <submittedName>
        <fullName evidence="2">Uncharacterized protein</fullName>
    </submittedName>
</protein>
<keyword evidence="1" id="KW-0472">Membrane</keyword>
<dbReference type="AlphaFoldDB" id="A0A1C3WCJ8"/>
<feature type="transmembrane region" description="Helical" evidence="1">
    <location>
        <begin position="121"/>
        <end position="138"/>
    </location>
</feature>
<organism evidence="2 3">
    <name type="scientific">Bradyrhizobium shewense</name>
    <dbReference type="NCBI Taxonomy" id="1761772"/>
    <lineage>
        <taxon>Bacteria</taxon>
        <taxon>Pseudomonadati</taxon>
        <taxon>Pseudomonadota</taxon>
        <taxon>Alphaproteobacteria</taxon>
        <taxon>Hyphomicrobiales</taxon>
        <taxon>Nitrobacteraceae</taxon>
        <taxon>Bradyrhizobium</taxon>
    </lineage>
</organism>
<reference evidence="3" key="1">
    <citation type="submission" date="2016-08" db="EMBL/GenBank/DDBJ databases">
        <authorList>
            <person name="Varghese N."/>
            <person name="Submissions Spin"/>
        </authorList>
    </citation>
    <scope>NUCLEOTIDE SEQUENCE [LARGE SCALE GENOMIC DNA]</scope>
    <source>
        <strain evidence="3">ERR11</strain>
    </source>
</reference>
<feature type="transmembrane region" description="Helical" evidence="1">
    <location>
        <begin position="15"/>
        <end position="33"/>
    </location>
</feature>
<gene>
    <name evidence="2" type="ORF">GA0061098_1007168</name>
</gene>
<accession>A0A1C3WCJ8</accession>
<feature type="transmembrane region" description="Helical" evidence="1">
    <location>
        <begin position="40"/>
        <end position="58"/>
    </location>
</feature>
<dbReference type="EMBL" id="FMAI01000007">
    <property type="protein sequence ID" value="SCB37730.1"/>
    <property type="molecule type" value="Genomic_DNA"/>
</dbReference>
<evidence type="ECO:0000313" key="2">
    <source>
        <dbReference type="EMBL" id="SCB37730.1"/>
    </source>
</evidence>
<name>A0A1C3WCJ8_9BRAD</name>
<feature type="transmembrane region" description="Helical" evidence="1">
    <location>
        <begin position="78"/>
        <end position="97"/>
    </location>
</feature>
<keyword evidence="3" id="KW-1185">Reference proteome</keyword>
<evidence type="ECO:0000313" key="3">
    <source>
        <dbReference type="Proteomes" id="UP000199184"/>
    </source>
</evidence>
<keyword evidence="1" id="KW-0812">Transmembrane</keyword>